<protein>
    <recommendedName>
        <fullName evidence="1">Histidine kinase/HSP90-like ATPase domain-containing protein</fullName>
    </recommendedName>
</protein>
<accession>A0A2P8D4V5</accession>
<feature type="domain" description="Histidine kinase/HSP90-like ATPase" evidence="1">
    <location>
        <begin position="48"/>
        <end position="158"/>
    </location>
</feature>
<name>A0A2P8D4V5_9BACT</name>
<dbReference type="InterPro" id="IPR003594">
    <property type="entry name" value="HATPase_dom"/>
</dbReference>
<feature type="non-terminal residue" evidence="2">
    <location>
        <position position="1"/>
    </location>
</feature>
<evidence type="ECO:0000313" key="3">
    <source>
        <dbReference type="Proteomes" id="UP000240572"/>
    </source>
</evidence>
<evidence type="ECO:0000313" key="2">
    <source>
        <dbReference type="EMBL" id="PSK92245.1"/>
    </source>
</evidence>
<dbReference type="PANTHER" id="PTHR34220">
    <property type="entry name" value="SENSOR HISTIDINE KINASE YPDA"/>
    <property type="match status" value="1"/>
</dbReference>
<dbReference type="EMBL" id="PYGD01000004">
    <property type="protein sequence ID" value="PSK92245.1"/>
    <property type="molecule type" value="Genomic_DNA"/>
</dbReference>
<dbReference type="SUPFAM" id="SSF55874">
    <property type="entry name" value="ATPase domain of HSP90 chaperone/DNA topoisomerase II/histidine kinase"/>
    <property type="match status" value="1"/>
</dbReference>
<evidence type="ECO:0000259" key="1">
    <source>
        <dbReference type="Pfam" id="PF02518"/>
    </source>
</evidence>
<dbReference type="Proteomes" id="UP000240572">
    <property type="component" value="Unassembled WGS sequence"/>
</dbReference>
<gene>
    <name evidence="2" type="ORF">B0I18_104344</name>
</gene>
<keyword evidence="3" id="KW-1185">Reference proteome</keyword>
<proteinExistence type="predicted"/>
<dbReference type="Pfam" id="PF02518">
    <property type="entry name" value="HATPase_c"/>
    <property type="match status" value="1"/>
</dbReference>
<sequence length="159" mass="18019">VYISLEQELNYLKAYIDLERLKQAESFDYGISVDPQIDPQATQIPNMVLQPYIENAIKHGIKQATGRGRLTITFNHYPGKRLLECIIEDNGPGIEYTRQHRAATAMSLSQSMSITDKRIQTLNQLSPGTEPIRLQVVDKSHENRETGETGTKIIIHFPV</sequence>
<dbReference type="AlphaFoldDB" id="A0A2P8D4V5"/>
<dbReference type="InterPro" id="IPR050640">
    <property type="entry name" value="Bact_2-comp_sensor_kinase"/>
</dbReference>
<dbReference type="RefSeq" id="WP_342749505.1">
    <property type="nucleotide sequence ID" value="NZ_PYGD01000004.1"/>
</dbReference>
<organism evidence="2 3">
    <name type="scientific">Taibaiella chishuiensis</name>
    <dbReference type="NCBI Taxonomy" id="1434707"/>
    <lineage>
        <taxon>Bacteria</taxon>
        <taxon>Pseudomonadati</taxon>
        <taxon>Bacteroidota</taxon>
        <taxon>Chitinophagia</taxon>
        <taxon>Chitinophagales</taxon>
        <taxon>Chitinophagaceae</taxon>
        <taxon>Taibaiella</taxon>
    </lineage>
</organism>
<reference evidence="2 3" key="1">
    <citation type="submission" date="2018-03" db="EMBL/GenBank/DDBJ databases">
        <title>Genomic Encyclopedia of Type Strains, Phase III (KMG-III): the genomes of soil and plant-associated and newly described type strains.</title>
        <authorList>
            <person name="Whitman W."/>
        </authorList>
    </citation>
    <scope>NUCLEOTIDE SEQUENCE [LARGE SCALE GENOMIC DNA]</scope>
    <source>
        <strain evidence="2 3">CGMCC 1.12700</strain>
    </source>
</reference>
<dbReference type="PANTHER" id="PTHR34220:SF7">
    <property type="entry name" value="SENSOR HISTIDINE KINASE YPDA"/>
    <property type="match status" value="1"/>
</dbReference>
<comment type="caution">
    <text evidence="2">The sequence shown here is derived from an EMBL/GenBank/DDBJ whole genome shotgun (WGS) entry which is preliminary data.</text>
</comment>
<dbReference type="InterPro" id="IPR036890">
    <property type="entry name" value="HATPase_C_sf"/>
</dbReference>
<dbReference type="Gene3D" id="3.30.565.10">
    <property type="entry name" value="Histidine kinase-like ATPase, C-terminal domain"/>
    <property type="match status" value="1"/>
</dbReference>